<dbReference type="PROSITE" id="PS51456">
    <property type="entry name" value="MYOSIN_MOTOR"/>
    <property type="match status" value="1"/>
</dbReference>
<evidence type="ECO:0000256" key="5">
    <source>
        <dbReference type="PROSITE-ProRule" id="PRU00782"/>
    </source>
</evidence>
<protein>
    <recommendedName>
        <fullName evidence="6">Myosin motor domain-containing protein</fullName>
    </recommendedName>
</protein>
<dbReference type="GO" id="GO:0003779">
    <property type="term" value="F:actin binding"/>
    <property type="evidence" value="ECO:0007669"/>
    <property type="project" value="UniProtKB-KW"/>
</dbReference>
<dbReference type="GeneTree" id="ENSGT00940000155335"/>
<reference evidence="7" key="1">
    <citation type="submission" date="2025-08" db="UniProtKB">
        <authorList>
            <consortium name="Ensembl"/>
        </authorList>
    </citation>
    <scope>IDENTIFICATION</scope>
</reference>
<dbReference type="Pfam" id="PF00063">
    <property type="entry name" value="Myosin_head"/>
    <property type="match status" value="2"/>
</dbReference>
<evidence type="ECO:0000256" key="2">
    <source>
        <dbReference type="ARBA" id="ARBA00022840"/>
    </source>
</evidence>
<feature type="region of interest" description="Actin-binding" evidence="5">
    <location>
        <begin position="125"/>
        <end position="147"/>
    </location>
</feature>
<dbReference type="Proteomes" id="UP000694388">
    <property type="component" value="Unplaced"/>
</dbReference>
<keyword evidence="2" id="KW-0067">ATP-binding</keyword>
<dbReference type="SMART" id="SM00015">
    <property type="entry name" value="IQ"/>
    <property type="match status" value="3"/>
</dbReference>
<evidence type="ECO:0000256" key="3">
    <source>
        <dbReference type="ARBA" id="ARBA00023123"/>
    </source>
</evidence>
<proteinExistence type="inferred from homology"/>
<dbReference type="PANTHER" id="PTHR22692:SF26">
    <property type="entry name" value="SH3 DOMAIN-CONTAINING PROTEIN"/>
    <property type="match status" value="1"/>
</dbReference>
<comment type="caution">
    <text evidence="5">Lacks conserved residue(s) required for the propagation of feature annotation.</text>
</comment>
<dbReference type="InterPro" id="IPR001609">
    <property type="entry name" value="Myosin_head_motor_dom-like"/>
</dbReference>
<feature type="domain" description="Myosin motor" evidence="6">
    <location>
        <begin position="1"/>
        <end position="247"/>
    </location>
</feature>
<dbReference type="SMART" id="SM00242">
    <property type="entry name" value="MYSc"/>
    <property type="match status" value="1"/>
</dbReference>
<keyword evidence="4" id="KW-0505">Motor protein</keyword>
<dbReference type="GO" id="GO:0016459">
    <property type="term" value="C:myosin complex"/>
    <property type="evidence" value="ECO:0007669"/>
    <property type="project" value="UniProtKB-KW"/>
</dbReference>
<dbReference type="Gene3D" id="6.20.240.20">
    <property type="match status" value="1"/>
</dbReference>
<evidence type="ECO:0000256" key="1">
    <source>
        <dbReference type="ARBA" id="ARBA00022741"/>
    </source>
</evidence>
<organism evidence="7 8">
    <name type="scientific">Eptatretus burgeri</name>
    <name type="common">Inshore hagfish</name>
    <dbReference type="NCBI Taxonomy" id="7764"/>
    <lineage>
        <taxon>Eukaryota</taxon>
        <taxon>Metazoa</taxon>
        <taxon>Chordata</taxon>
        <taxon>Craniata</taxon>
        <taxon>Vertebrata</taxon>
        <taxon>Cyclostomata</taxon>
        <taxon>Myxini</taxon>
        <taxon>Myxiniformes</taxon>
        <taxon>Myxinidae</taxon>
        <taxon>Eptatretinae</taxon>
        <taxon>Eptatretus</taxon>
    </lineage>
</organism>
<dbReference type="Ensembl" id="ENSEBUT00000023519.1">
    <property type="protein sequence ID" value="ENSEBUP00000022943.1"/>
    <property type="gene ID" value="ENSEBUG00000014142.1"/>
</dbReference>
<evidence type="ECO:0000313" key="7">
    <source>
        <dbReference type="Ensembl" id="ENSEBUP00000022943.1"/>
    </source>
</evidence>
<dbReference type="InterPro" id="IPR027417">
    <property type="entry name" value="P-loop_NTPase"/>
</dbReference>
<dbReference type="Gene3D" id="1.20.120.720">
    <property type="entry name" value="Myosin VI head, motor domain, U50 subdomain"/>
    <property type="match status" value="1"/>
</dbReference>
<dbReference type="Pfam" id="PF00612">
    <property type="entry name" value="IQ"/>
    <property type="match status" value="2"/>
</dbReference>
<dbReference type="Gene3D" id="3.40.850.10">
    <property type="entry name" value="Kinesin motor domain"/>
    <property type="match status" value="1"/>
</dbReference>
<dbReference type="PANTHER" id="PTHR22692">
    <property type="entry name" value="MYOSIN VII, XV"/>
    <property type="match status" value="1"/>
</dbReference>
<dbReference type="InterPro" id="IPR036961">
    <property type="entry name" value="Kinesin_motor_dom_sf"/>
</dbReference>
<dbReference type="PROSITE" id="PS50096">
    <property type="entry name" value="IQ"/>
    <property type="match status" value="2"/>
</dbReference>
<dbReference type="GO" id="GO:0005524">
    <property type="term" value="F:ATP binding"/>
    <property type="evidence" value="ECO:0007669"/>
    <property type="project" value="UniProtKB-KW"/>
</dbReference>
<dbReference type="Gene3D" id="1.20.5.190">
    <property type="match status" value="1"/>
</dbReference>
<dbReference type="GO" id="GO:0003774">
    <property type="term" value="F:cytoskeletal motor activity"/>
    <property type="evidence" value="ECO:0007669"/>
    <property type="project" value="InterPro"/>
</dbReference>
<keyword evidence="5" id="KW-0009">Actin-binding</keyword>
<evidence type="ECO:0000256" key="4">
    <source>
        <dbReference type="ARBA" id="ARBA00023175"/>
    </source>
</evidence>
<keyword evidence="8" id="KW-1185">Reference proteome</keyword>
<keyword evidence="1" id="KW-0547">Nucleotide-binding</keyword>
<dbReference type="Gene3D" id="1.20.58.530">
    <property type="match status" value="1"/>
</dbReference>
<name>A0A8C4R1X2_EPTBU</name>
<reference evidence="7" key="2">
    <citation type="submission" date="2025-09" db="UniProtKB">
        <authorList>
            <consortium name="Ensembl"/>
        </authorList>
    </citation>
    <scope>IDENTIFICATION</scope>
</reference>
<dbReference type="AlphaFoldDB" id="A0A8C4R1X2"/>
<accession>A0A8C4R1X2</accession>
<dbReference type="SUPFAM" id="SSF52540">
    <property type="entry name" value="P-loop containing nucleoside triphosphate hydrolases"/>
    <property type="match status" value="1"/>
</dbReference>
<evidence type="ECO:0000313" key="8">
    <source>
        <dbReference type="Proteomes" id="UP000694388"/>
    </source>
</evidence>
<dbReference type="InterPro" id="IPR000048">
    <property type="entry name" value="IQ_motif_EF-hand-BS"/>
</dbReference>
<keyword evidence="3 5" id="KW-0518">Myosin</keyword>
<dbReference type="InterPro" id="IPR051567">
    <property type="entry name" value="Unconventional_Myosin_ATPase"/>
</dbReference>
<sequence length="338" mass="40027">MRKKRSTGRTIAFNDNQPCLLLLSQRPYGILRILDDQSTFPQATDQTFLQKCHYHHVSNPLYCKPKMPLPEFSIKHYAGKVTYQIVADEFREHTKEVQRTSLGKLQGPGRRYQPPTVAAKFSHSLFELMEKMAKCNSFFVRCLKPNRTKEPNLFELEMMSSQLRYSGIFETIRIRKDGYPIRLFFSTFLSRYKLLTGIQNLKQTDHNNCIVILRALCEHSPGELYQIGITRVFLKERLYLVLERRRERLITQAATTLQKHIRAYQTQRRYADLRKKVILLQAQVRGFQCRRRYQCLRRGLIRFRATVLMYLNRKKYLKVNATFHVNLFLQGTTFDQIS</sequence>
<evidence type="ECO:0000259" key="6">
    <source>
        <dbReference type="PROSITE" id="PS51456"/>
    </source>
</evidence>
<comment type="similarity">
    <text evidence="5">Belongs to the TRAFAC class myosin-kinesin ATPase superfamily. Myosin family.</text>
</comment>